<sequence>MAKKDKWRKWKASAAGILAAGLALQWLKMTPAFETAHQQVAALDSASGTVDQTNSTDSDRAINDWQNNMDESQFQPQDGHPGHHRDFQSWESGDGSYDGSNSSSVSGSMDSSNNGSNGSSRDISNGSSEGNSNDGFSDQAPSSSFQTRSGGS</sequence>
<evidence type="ECO:0000313" key="4">
    <source>
        <dbReference type="Proteomes" id="UP000272464"/>
    </source>
</evidence>
<gene>
    <name evidence="3" type="ORF">EJP77_13440</name>
</gene>
<accession>A0A433X707</accession>
<name>A0A433X707_9BACL</name>
<feature type="compositionally biased region" description="Polar residues" evidence="1">
    <location>
        <begin position="46"/>
        <end position="56"/>
    </location>
</feature>
<evidence type="ECO:0000256" key="2">
    <source>
        <dbReference type="SAM" id="SignalP"/>
    </source>
</evidence>
<organism evidence="3 4">
    <name type="scientific">Paenibacillus zeisoli</name>
    <dbReference type="NCBI Taxonomy" id="2496267"/>
    <lineage>
        <taxon>Bacteria</taxon>
        <taxon>Bacillati</taxon>
        <taxon>Bacillota</taxon>
        <taxon>Bacilli</taxon>
        <taxon>Bacillales</taxon>
        <taxon>Paenibacillaceae</taxon>
        <taxon>Paenibacillus</taxon>
    </lineage>
</organism>
<feature type="compositionally biased region" description="Polar residues" evidence="1">
    <location>
        <begin position="139"/>
        <end position="152"/>
    </location>
</feature>
<dbReference type="AlphaFoldDB" id="A0A433X707"/>
<keyword evidence="2" id="KW-0732">Signal</keyword>
<dbReference type="EMBL" id="RZNX01000005">
    <property type="protein sequence ID" value="RUT29820.1"/>
    <property type="molecule type" value="Genomic_DNA"/>
</dbReference>
<evidence type="ECO:0000256" key="1">
    <source>
        <dbReference type="SAM" id="MobiDB-lite"/>
    </source>
</evidence>
<comment type="caution">
    <text evidence="3">The sequence shown here is derived from an EMBL/GenBank/DDBJ whole genome shotgun (WGS) entry which is preliminary data.</text>
</comment>
<feature type="chain" id="PRO_5039541739" evidence="2">
    <location>
        <begin position="26"/>
        <end position="152"/>
    </location>
</feature>
<feature type="region of interest" description="Disordered" evidence="1">
    <location>
        <begin position="44"/>
        <end position="152"/>
    </location>
</feature>
<proteinExistence type="predicted"/>
<feature type="compositionally biased region" description="Low complexity" evidence="1">
    <location>
        <begin position="92"/>
        <end position="138"/>
    </location>
</feature>
<reference evidence="3 4" key="1">
    <citation type="submission" date="2018-12" db="EMBL/GenBank/DDBJ databases">
        <authorList>
            <person name="Sun L."/>
            <person name="Chen Z."/>
        </authorList>
    </citation>
    <scope>NUCLEOTIDE SEQUENCE [LARGE SCALE GENOMIC DNA]</scope>
    <source>
        <strain evidence="3 4">3-5-3</strain>
    </source>
</reference>
<dbReference type="RefSeq" id="WP_127199764.1">
    <property type="nucleotide sequence ID" value="NZ_RZNX01000005.1"/>
</dbReference>
<feature type="signal peptide" evidence="2">
    <location>
        <begin position="1"/>
        <end position="25"/>
    </location>
</feature>
<dbReference type="Proteomes" id="UP000272464">
    <property type="component" value="Unassembled WGS sequence"/>
</dbReference>
<feature type="compositionally biased region" description="Polar residues" evidence="1">
    <location>
        <begin position="64"/>
        <end position="76"/>
    </location>
</feature>
<evidence type="ECO:0000313" key="3">
    <source>
        <dbReference type="EMBL" id="RUT29820.1"/>
    </source>
</evidence>
<protein>
    <submittedName>
        <fullName evidence="3">Uncharacterized protein</fullName>
    </submittedName>
</protein>
<keyword evidence="4" id="KW-1185">Reference proteome</keyword>